<evidence type="ECO:0000313" key="5">
    <source>
        <dbReference type="EMBL" id="SMX27494.1"/>
    </source>
</evidence>
<evidence type="ECO:0000313" key="6">
    <source>
        <dbReference type="Proteomes" id="UP000225972"/>
    </source>
</evidence>
<dbReference type="InterPro" id="IPR003439">
    <property type="entry name" value="ABC_transporter-like_ATP-bd"/>
</dbReference>
<organism evidence="5 6">
    <name type="scientific">Pelagimonas phthalicica</name>
    <dbReference type="NCBI Taxonomy" id="1037362"/>
    <lineage>
        <taxon>Bacteria</taxon>
        <taxon>Pseudomonadati</taxon>
        <taxon>Pseudomonadota</taxon>
        <taxon>Alphaproteobacteria</taxon>
        <taxon>Rhodobacterales</taxon>
        <taxon>Roseobacteraceae</taxon>
        <taxon>Pelagimonas</taxon>
    </lineage>
</organism>
<dbReference type="Gene3D" id="3.40.50.300">
    <property type="entry name" value="P-loop containing nucleotide triphosphate hydrolases"/>
    <property type="match status" value="1"/>
</dbReference>
<dbReference type="SUPFAM" id="SSF52540">
    <property type="entry name" value="P-loop containing nucleoside triphosphate hydrolases"/>
    <property type="match status" value="1"/>
</dbReference>
<dbReference type="InterPro" id="IPR027417">
    <property type="entry name" value="P-loop_NTPase"/>
</dbReference>
<dbReference type="Proteomes" id="UP000225972">
    <property type="component" value="Unassembled WGS sequence"/>
</dbReference>
<dbReference type="InterPro" id="IPR051120">
    <property type="entry name" value="ABC_AA/LPS_Transport"/>
</dbReference>
<dbReference type="SMART" id="SM00382">
    <property type="entry name" value="AAA"/>
    <property type="match status" value="1"/>
</dbReference>
<dbReference type="GO" id="GO:0005886">
    <property type="term" value="C:plasma membrane"/>
    <property type="evidence" value="ECO:0007669"/>
    <property type="project" value="TreeGrafter"/>
</dbReference>
<protein>
    <submittedName>
        <fullName evidence="5">Sulfate/thiosulfate import ATP-binding protein CysA</fullName>
        <ecNumber evidence="5">3.6.3.25</ecNumber>
    </submittedName>
</protein>
<name>A0A238JBA2_9RHOB</name>
<keyword evidence="6" id="KW-1185">Reference proteome</keyword>
<dbReference type="Pfam" id="PF12399">
    <property type="entry name" value="BCA_ABC_TP_C"/>
    <property type="match status" value="1"/>
</dbReference>
<evidence type="ECO:0000256" key="3">
    <source>
        <dbReference type="ARBA" id="ARBA00022840"/>
    </source>
</evidence>
<sequence length="254" mass="26994">MTDPMMTDPVLETRGISKTFGALQASKDISLTLMPGEIHALIGPNGAGKSTLIKQIAGGLRPDAGQVFLQGREVTGLDTPARARLGLGRTFQISALAMEDTVLQNAVLGALGASGRPFRFWRAALGDKDLRARAQDALERVGLQEHAATRTAELSHGQRRQLEVAVALTLRPKAFVMDEPMAGLGTGGSLRLTGFLDGLRAEAPILLVEHDMDAVFALADRISVLVYGEVIATGTVEEIRANPDVRSAYLGDEA</sequence>
<dbReference type="InterPro" id="IPR032823">
    <property type="entry name" value="BCA_ABC_TP_C"/>
</dbReference>
<evidence type="ECO:0000256" key="2">
    <source>
        <dbReference type="ARBA" id="ARBA00022741"/>
    </source>
</evidence>
<evidence type="ECO:0000259" key="4">
    <source>
        <dbReference type="PROSITE" id="PS50893"/>
    </source>
</evidence>
<dbReference type="GO" id="GO:0016887">
    <property type="term" value="F:ATP hydrolysis activity"/>
    <property type="evidence" value="ECO:0007669"/>
    <property type="project" value="InterPro"/>
</dbReference>
<dbReference type="AlphaFoldDB" id="A0A238JBA2"/>
<dbReference type="PANTHER" id="PTHR45772">
    <property type="entry name" value="CONSERVED COMPONENT OF ABC TRANSPORTER FOR NATURAL AMINO ACIDS-RELATED"/>
    <property type="match status" value="1"/>
</dbReference>
<dbReference type="GO" id="GO:0005524">
    <property type="term" value="F:ATP binding"/>
    <property type="evidence" value="ECO:0007669"/>
    <property type="project" value="UniProtKB-KW"/>
</dbReference>
<keyword evidence="2" id="KW-0547">Nucleotide-binding</keyword>
<dbReference type="CDD" id="cd03219">
    <property type="entry name" value="ABC_Mj1267_LivG_branched"/>
    <property type="match status" value="1"/>
</dbReference>
<dbReference type="PROSITE" id="PS50893">
    <property type="entry name" value="ABC_TRANSPORTER_2"/>
    <property type="match status" value="1"/>
</dbReference>
<keyword evidence="5" id="KW-0378">Hydrolase</keyword>
<gene>
    <name evidence="5" type="primary">cysA_2</name>
    <name evidence="5" type="ORF">TRP8649_01599</name>
</gene>
<keyword evidence="1" id="KW-0813">Transport</keyword>
<feature type="domain" description="ABC transporter" evidence="4">
    <location>
        <begin position="11"/>
        <end position="252"/>
    </location>
</feature>
<proteinExistence type="predicted"/>
<evidence type="ECO:0000256" key="1">
    <source>
        <dbReference type="ARBA" id="ARBA00022448"/>
    </source>
</evidence>
<dbReference type="Pfam" id="PF00005">
    <property type="entry name" value="ABC_tran"/>
    <property type="match status" value="1"/>
</dbReference>
<dbReference type="InterPro" id="IPR003593">
    <property type="entry name" value="AAA+_ATPase"/>
</dbReference>
<dbReference type="EMBL" id="FXXP01000001">
    <property type="protein sequence ID" value="SMX27494.1"/>
    <property type="molecule type" value="Genomic_DNA"/>
</dbReference>
<keyword evidence="3 5" id="KW-0067">ATP-binding</keyword>
<dbReference type="PANTHER" id="PTHR45772:SF2">
    <property type="entry name" value="ABC TRANSPORTER ATP-BINDING PROTEIN"/>
    <property type="match status" value="1"/>
</dbReference>
<reference evidence="6" key="1">
    <citation type="submission" date="2017-05" db="EMBL/GenBank/DDBJ databases">
        <authorList>
            <person name="Rodrigo-Torres L."/>
            <person name="Arahal R. D."/>
            <person name="Lucena T."/>
        </authorList>
    </citation>
    <scope>NUCLEOTIDE SEQUENCE [LARGE SCALE GENOMIC DNA]</scope>
    <source>
        <strain evidence="6">CECT 8649</strain>
    </source>
</reference>
<accession>A0A238JBA2</accession>
<dbReference type="EC" id="3.6.3.25" evidence="5"/>